<evidence type="ECO:0000313" key="1">
    <source>
        <dbReference type="EMBL" id="CAF4325644.1"/>
    </source>
</evidence>
<reference evidence="1" key="1">
    <citation type="submission" date="2021-02" db="EMBL/GenBank/DDBJ databases">
        <authorList>
            <person name="Nowell W R."/>
        </authorList>
    </citation>
    <scope>NUCLEOTIDE SEQUENCE</scope>
</reference>
<accession>A0A820JJS4</accession>
<gene>
    <name evidence="1" type="ORF">OTI717_LOCUS42804</name>
</gene>
<dbReference type="AlphaFoldDB" id="A0A820JJS4"/>
<sequence>TIPISVLLDHGYELHNIKLIKPSRKISINFKLTK</sequence>
<evidence type="ECO:0000313" key="2">
    <source>
        <dbReference type="Proteomes" id="UP000663823"/>
    </source>
</evidence>
<dbReference type="EMBL" id="CAJOAX010055018">
    <property type="protein sequence ID" value="CAF4325644.1"/>
    <property type="molecule type" value="Genomic_DNA"/>
</dbReference>
<proteinExistence type="predicted"/>
<dbReference type="Proteomes" id="UP000663823">
    <property type="component" value="Unassembled WGS sequence"/>
</dbReference>
<organism evidence="1 2">
    <name type="scientific">Rotaria sordida</name>
    <dbReference type="NCBI Taxonomy" id="392033"/>
    <lineage>
        <taxon>Eukaryota</taxon>
        <taxon>Metazoa</taxon>
        <taxon>Spiralia</taxon>
        <taxon>Gnathifera</taxon>
        <taxon>Rotifera</taxon>
        <taxon>Eurotatoria</taxon>
        <taxon>Bdelloidea</taxon>
        <taxon>Philodinida</taxon>
        <taxon>Philodinidae</taxon>
        <taxon>Rotaria</taxon>
    </lineage>
</organism>
<protein>
    <submittedName>
        <fullName evidence="1">Uncharacterized protein</fullName>
    </submittedName>
</protein>
<comment type="caution">
    <text evidence="1">The sequence shown here is derived from an EMBL/GenBank/DDBJ whole genome shotgun (WGS) entry which is preliminary data.</text>
</comment>
<feature type="non-terminal residue" evidence="1">
    <location>
        <position position="1"/>
    </location>
</feature>
<name>A0A820JJS4_9BILA</name>